<proteinExistence type="predicted"/>
<protein>
    <submittedName>
        <fullName evidence="2">Uncharacterized protein</fullName>
    </submittedName>
</protein>
<dbReference type="AlphaFoldDB" id="A0AAV4XYP8"/>
<keyword evidence="3" id="KW-1185">Reference proteome</keyword>
<evidence type="ECO:0000313" key="3">
    <source>
        <dbReference type="Proteomes" id="UP001054945"/>
    </source>
</evidence>
<dbReference type="EMBL" id="BPLR01018377">
    <property type="protein sequence ID" value="GIY99061.1"/>
    <property type="molecule type" value="Genomic_DNA"/>
</dbReference>
<gene>
    <name evidence="2" type="ORF">CEXT_800631</name>
</gene>
<accession>A0AAV4XYP8</accession>
<reference evidence="2 3" key="1">
    <citation type="submission" date="2021-06" db="EMBL/GenBank/DDBJ databases">
        <title>Caerostris extrusa draft genome.</title>
        <authorList>
            <person name="Kono N."/>
            <person name="Arakawa K."/>
        </authorList>
    </citation>
    <scope>NUCLEOTIDE SEQUENCE [LARGE SCALE GENOMIC DNA]</scope>
</reference>
<evidence type="ECO:0000313" key="2">
    <source>
        <dbReference type="EMBL" id="GIY99061.1"/>
    </source>
</evidence>
<feature type="region of interest" description="Disordered" evidence="1">
    <location>
        <begin position="1"/>
        <end position="25"/>
    </location>
</feature>
<dbReference type="Proteomes" id="UP001054945">
    <property type="component" value="Unassembled WGS sequence"/>
</dbReference>
<name>A0AAV4XYP8_CAEEX</name>
<organism evidence="2 3">
    <name type="scientific">Caerostris extrusa</name>
    <name type="common">Bark spider</name>
    <name type="synonym">Caerostris bankana</name>
    <dbReference type="NCBI Taxonomy" id="172846"/>
    <lineage>
        <taxon>Eukaryota</taxon>
        <taxon>Metazoa</taxon>
        <taxon>Ecdysozoa</taxon>
        <taxon>Arthropoda</taxon>
        <taxon>Chelicerata</taxon>
        <taxon>Arachnida</taxon>
        <taxon>Araneae</taxon>
        <taxon>Araneomorphae</taxon>
        <taxon>Entelegynae</taxon>
        <taxon>Araneoidea</taxon>
        <taxon>Araneidae</taxon>
        <taxon>Caerostris</taxon>
    </lineage>
</organism>
<sequence length="101" mass="11532">MSHSKNQNFLSALKQKPSSARYRNPFESRGGLLNHMINDSSNQTKGLFTRLQCYFPQLGTHVELWNSCLNSLVSARQPLVSGDSDYLKGGNSTWRIYRHSR</sequence>
<comment type="caution">
    <text evidence="2">The sequence shown here is derived from an EMBL/GenBank/DDBJ whole genome shotgun (WGS) entry which is preliminary data.</text>
</comment>
<evidence type="ECO:0000256" key="1">
    <source>
        <dbReference type="SAM" id="MobiDB-lite"/>
    </source>
</evidence>
<feature type="compositionally biased region" description="Polar residues" evidence="1">
    <location>
        <begin position="1"/>
        <end position="10"/>
    </location>
</feature>